<gene>
    <name evidence="2" type="ORF">CYMTET_39843</name>
</gene>
<dbReference type="CDD" id="cd06257">
    <property type="entry name" value="DnaJ"/>
    <property type="match status" value="1"/>
</dbReference>
<protein>
    <recommendedName>
        <fullName evidence="1">J domain-containing protein</fullName>
    </recommendedName>
</protein>
<dbReference type="AlphaFoldDB" id="A0AAE0CBH9"/>
<dbReference type="Gene3D" id="1.25.40.10">
    <property type="entry name" value="Tetratricopeptide repeat domain"/>
    <property type="match status" value="1"/>
</dbReference>
<dbReference type="Gene3D" id="1.10.287.110">
    <property type="entry name" value="DnaJ domain"/>
    <property type="match status" value="1"/>
</dbReference>
<dbReference type="PANTHER" id="PTHR44200:SF1">
    <property type="entry name" value="DNAJ HOMOLOG SUBFAMILY C MEMBER 7"/>
    <property type="match status" value="1"/>
</dbReference>
<dbReference type="SUPFAM" id="SSF46565">
    <property type="entry name" value="Chaperone J-domain"/>
    <property type="match status" value="1"/>
</dbReference>
<accession>A0AAE0CBH9</accession>
<evidence type="ECO:0000313" key="3">
    <source>
        <dbReference type="Proteomes" id="UP001190700"/>
    </source>
</evidence>
<keyword evidence="3" id="KW-1185">Reference proteome</keyword>
<name>A0AAE0CBH9_9CHLO</name>
<sequence length="437" mass="46969">MHPMSDGQILEAGDKARSHQEHKCHCLQVPSEASPPAPGSHAGWGSYGNTAQCPAASNTPSVLRYHGAAPVVVQHHVANTVGAHGTVLPLHHGHILLKCAQPAACELPEPPCGGLGAPARRTPVRAVMRQTVPKSRAVIPKGGSPIHRVPVAHITQVAKLDLLGSTCATVCASLYKATTGRLVGLRGTLSFDASALDALEKAVCRQAPLEMPGGAPLLLLALLQLSVFRRTSARLNNSGVSSPVDATFFSQGPEMASSKCEKKKGPCRVGFEVYRFQGMGKYLDAIVDCCHATLLDSKYLRSYQRRADAYISIGDYASACKDLEKLQSLGCTDVGSKLVDARAKGKRSSQIDHYGILGVANSCSAADIKGAYRQLALRHHPDKAANDNMRKVAESVFKYVQQAYAILSDPPQRRKYDCSLHSMRYRYGRSFSFAYGQ</sequence>
<dbReference type="Proteomes" id="UP001190700">
    <property type="component" value="Unassembled WGS sequence"/>
</dbReference>
<feature type="domain" description="J" evidence="1">
    <location>
        <begin position="352"/>
        <end position="420"/>
    </location>
</feature>
<dbReference type="PROSITE" id="PS00636">
    <property type="entry name" value="DNAJ_1"/>
    <property type="match status" value="1"/>
</dbReference>
<evidence type="ECO:0000313" key="2">
    <source>
        <dbReference type="EMBL" id="KAK3250797.1"/>
    </source>
</evidence>
<evidence type="ECO:0000259" key="1">
    <source>
        <dbReference type="PROSITE" id="PS50076"/>
    </source>
</evidence>
<proteinExistence type="predicted"/>
<dbReference type="InterPro" id="IPR018253">
    <property type="entry name" value="DnaJ_domain_CS"/>
</dbReference>
<dbReference type="InterPro" id="IPR052758">
    <property type="entry name" value="SRC_co-chaperone"/>
</dbReference>
<dbReference type="SUPFAM" id="SSF48452">
    <property type="entry name" value="TPR-like"/>
    <property type="match status" value="1"/>
</dbReference>
<dbReference type="InterPro" id="IPR001623">
    <property type="entry name" value="DnaJ_domain"/>
</dbReference>
<organism evidence="2 3">
    <name type="scientific">Cymbomonas tetramitiformis</name>
    <dbReference type="NCBI Taxonomy" id="36881"/>
    <lineage>
        <taxon>Eukaryota</taxon>
        <taxon>Viridiplantae</taxon>
        <taxon>Chlorophyta</taxon>
        <taxon>Pyramimonadophyceae</taxon>
        <taxon>Pyramimonadales</taxon>
        <taxon>Pyramimonadaceae</taxon>
        <taxon>Cymbomonas</taxon>
    </lineage>
</organism>
<dbReference type="InterPro" id="IPR036869">
    <property type="entry name" value="J_dom_sf"/>
</dbReference>
<dbReference type="InterPro" id="IPR011990">
    <property type="entry name" value="TPR-like_helical_dom_sf"/>
</dbReference>
<dbReference type="EMBL" id="LGRX02026474">
    <property type="protein sequence ID" value="KAK3250797.1"/>
    <property type="molecule type" value="Genomic_DNA"/>
</dbReference>
<comment type="caution">
    <text evidence="2">The sequence shown here is derived from an EMBL/GenBank/DDBJ whole genome shotgun (WGS) entry which is preliminary data.</text>
</comment>
<reference evidence="2 3" key="1">
    <citation type="journal article" date="2015" name="Genome Biol. Evol.">
        <title>Comparative Genomics of a Bacterivorous Green Alga Reveals Evolutionary Causalities and Consequences of Phago-Mixotrophic Mode of Nutrition.</title>
        <authorList>
            <person name="Burns J.A."/>
            <person name="Paasch A."/>
            <person name="Narechania A."/>
            <person name="Kim E."/>
        </authorList>
    </citation>
    <scope>NUCLEOTIDE SEQUENCE [LARGE SCALE GENOMIC DNA]</scope>
    <source>
        <strain evidence="2 3">PLY_AMNH</strain>
    </source>
</reference>
<dbReference type="PANTHER" id="PTHR44200">
    <property type="entry name" value="DNAJ HOMOLOG SUBFAMILY C MEMBER 7"/>
    <property type="match status" value="1"/>
</dbReference>
<dbReference type="SMART" id="SM00271">
    <property type="entry name" value="DnaJ"/>
    <property type="match status" value="1"/>
</dbReference>
<dbReference type="PROSITE" id="PS50076">
    <property type="entry name" value="DNAJ_2"/>
    <property type="match status" value="1"/>
</dbReference>
<dbReference type="PRINTS" id="PR00625">
    <property type="entry name" value="JDOMAIN"/>
</dbReference>
<dbReference type="Pfam" id="PF00226">
    <property type="entry name" value="DnaJ"/>
    <property type="match status" value="1"/>
</dbReference>